<dbReference type="EMBL" id="NKUJ01000326">
    <property type="protein sequence ID" value="RMJ07696.1"/>
    <property type="molecule type" value="Genomic_DNA"/>
</dbReference>
<reference evidence="1 2" key="1">
    <citation type="submission" date="2017-06" db="EMBL/GenBank/DDBJ databases">
        <title>Comparative genomic analysis of Ambrosia Fusariam Clade fungi.</title>
        <authorList>
            <person name="Stajich J.E."/>
            <person name="Carrillo J."/>
            <person name="Kijimoto T."/>
            <person name="Eskalen A."/>
            <person name="O'Donnell K."/>
            <person name="Kasson M."/>
        </authorList>
    </citation>
    <scope>NUCLEOTIDE SEQUENCE [LARGE SCALE GENOMIC DNA]</scope>
    <source>
        <strain evidence="1">UCR3666</strain>
    </source>
</reference>
<evidence type="ECO:0000313" key="2">
    <source>
        <dbReference type="Proteomes" id="UP000277212"/>
    </source>
</evidence>
<protein>
    <submittedName>
        <fullName evidence="1">Uncharacterized protein</fullName>
    </submittedName>
</protein>
<sequence>MSPGYPQFGSESDAMSGLDYSSSTDVDLANILYVQNIPIVPTKKKDELDARIKSIETWLAWELTRVEDALQNKMQRGDVPKDDSMDSKLKRMSYRSKVLTFERERQRWLHQISGSGTHKSQTSAWEDKINLAVTHSILDAFGTSNSPQILNVLKAVGSGFNGLVQTSQSHVFCVIDYTNDTMLDQITATVKTFFFNVTVREGRGPSSHPGRRDPFASREPKFYEAEVIYTHSGTSFDFGLWDQTAQMVATHSALGKQVLAHRQLRLLKE</sequence>
<keyword evidence="2" id="KW-1185">Reference proteome</keyword>
<gene>
    <name evidence="1" type="ORF">CDV36_012698</name>
</gene>
<dbReference type="AlphaFoldDB" id="A0A3M2RQT4"/>
<organism evidence="1 2">
    <name type="scientific">Fusarium kuroshium</name>
    <dbReference type="NCBI Taxonomy" id="2010991"/>
    <lineage>
        <taxon>Eukaryota</taxon>
        <taxon>Fungi</taxon>
        <taxon>Dikarya</taxon>
        <taxon>Ascomycota</taxon>
        <taxon>Pezizomycotina</taxon>
        <taxon>Sordariomycetes</taxon>
        <taxon>Hypocreomycetidae</taxon>
        <taxon>Hypocreales</taxon>
        <taxon>Nectriaceae</taxon>
        <taxon>Fusarium</taxon>
        <taxon>Fusarium solani species complex</taxon>
    </lineage>
</organism>
<comment type="caution">
    <text evidence="1">The sequence shown here is derived from an EMBL/GenBank/DDBJ whole genome shotgun (WGS) entry which is preliminary data.</text>
</comment>
<evidence type="ECO:0000313" key="1">
    <source>
        <dbReference type="EMBL" id="RMJ07696.1"/>
    </source>
</evidence>
<name>A0A3M2RQT4_9HYPO</name>
<dbReference type="OrthoDB" id="4719947at2759"/>
<accession>A0A3M2RQT4</accession>
<dbReference type="Proteomes" id="UP000277212">
    <property type="component" value="Unassembled WGS sequence"/>
</dbReference>
<proteinExistence type="predicted"/>